<reference evidence="1" key="1">
    <citation type="submission" date="2020-03" db="EMBL/GenBank/DDBJ databases">
        <title>The deep terrestrial virosphere.</title>
        <authorList>
            <person name="Holmfeldt K."/>
            <person name="Nilsson E."/>
            <person name="Simone D."/>
            <person name="Lopez-Fernandez M."/>
            <person name="Wu X."/>
            <person name="de Brujin I."/>
            <person name="Lundin D."/>
            <person name="Andersson A."/>
            <person name="Bertilsson S."/>
            <person name="Dopson M."/>
        </authorList>
    </citation>
    <scope>NUCLEOTIDE SEQUENCE</scope>
    <source>
        <strain evidence="1">MM415A04617</strain>
    </source>
</reference>
<dbReference type="AlphaFoldDB" id="A0A6M3JHU8"/>
<name>A0A6M3JHU8_9ZZZZ</name>
<sequence>MTTCTRCKGIGFLNINSVDGYDRKRFDETGDHRIIIDWIADRNAKIDTDNDGRCYCSTTRAPCGVCELLHDVTVCDCCGDGEGWYGEPGEHYNSDDPSGPDGPYGYNGGLCECNQRRLKQ</sequence>
<evidence type="ECO:0000313" key="1">
    <source>
        <dbReference type="EMBL" id="QJA69416.1"/>
    </source>
</evidence>
<accession>A0A6M3JHU8</accession>
<gene>
    <name evidence="1" type="ORF">MM415A04617_0004</name>
</gene>
<dbReference type="EMBL" id="MT141704">
    <property type="protein sequence ID" value="QJA69416.1"/>
    <property type="molecule type" value="Genomic_DNA"/>
</dbReference>
<organism evidence="1">
    <name type="scientific">viral metagenome</name>
    <dbReference type="NCBI Taxonomy" id="1070528"/>
    <lineage>
        <taxon>unclassified sequences</taxon>
        <taxon>metagenomes</taxon>
        <taxon>organismal metagenomes</taxon>
    </lineage>
</organism>
<protein>
    <submittedName>
        <fullName evidence="1">Uncharacterized protein</fullName>
    </submittedName>
</protein>
<proteinExistence type="predicted"/>